<dbReference type="EMBL" id="FP929138">
    <property type="protein sequence ID" value="CBY00807.1"/>
    <property type="molecule type" value="Genomic_DNA"/>
</dbReference>
<reference evidence="3" key="1">
    <citation type="journal article" date="2011" name="Nat. Commun.">
        <title>Effector diversification within compartments of the Leptosphaeria maculans genome affected by Repeat-Induced Point mutations.</title>
        <authorList>
            <person name="Rouxel T."/>
            <person name="Grandaubert J."/>
            <person name="Hane J.K."/>
            <person name="Hoede C."/>
            <person name="van de Wouw A.P."/>
            <person name="Couloux A."/>
            <person name="Dominguez V."/>
            <person name="Anthouard V."/>
            <person name="Bally P."/>
            <person name="Bourras S."/>
            <person name="Cozijnsen A.J."/>
            <person name="Ciuffetti L.M."/>
            <person name="Degrave A."/>
            <person name="Dilmaghani A."/>
            <person name="Duret L."/>
            <person name="Fudal I."/>
            <person name="Goodwin S.B."/>
            <person name="Gout L."/>
            <person name="Glaser N."/>
            <person name="Linglin J."/>
            <person name="Kema G.H.J."/>
            <person name="Lapalu N."/>
            <person name="Lawrence C.B."/>
            <person name="May K."/>
            <person name="Meyer M."/>
            <person name="Ollivier B."/>
            <person name="Poulain J."/>
            <person name="Schoch C.L."/>
            <person name="Simon A."/>
            <person name="Spatafora J.W."/>
            <person name="Stachowiak A."/>
            <person name="Turgeon B.G."/>
            <person name="Tyler B.M."/>
            <person name="Vincent D."/>
            <person name="Weissenbach J."/>
            <person name="Amselem J."/>
            <person name="Quesneville H."/>
            <person name="Oliver R.P."/>
            <person name="Wincker P."/>
            <person name="Balesdent M.-H."/>
            <person name="Howlett B.J."/>
        </authorList>
    </citation>
    <scope>NUCLEOTIDE SEQUENCE [LARGE SCALE GENOMIC DNA]</scope>
    <source>
        <strain evidence="3">JN3 / isolate v23.1.3 / race Av1-4-5-6-7-8</strain>
    </source>
</reference>
<feature type="signal peptide" evidence="1">
    <location>
        <begin position="1"/>
        <end position="18"/>
    </location>
</feature>
<protein>
    <recommendedName>
        <fullName evidence="4">Apple domain-containing protein</fullName>
    </recommendedName>
</protein>
<dbReference type="VEuPathDB" id="FungiDB:LEMA_P019370.1"/>
<dbReference type="InParanoid" id="E5AAW6"/>
<accession>E5AAW6</accession>
<keyword evidence="1" id="KW-0732">Signal</keyword>
<proteinExistence type="predicted"/>
<evidence type="ECO:0000256" key="1">
    <source>
        <dbReference type="SAM" id="SignalP"/>
    </source>
</evidence>
<evidence type="ECO:0000313" key="2">
    <source>
        <dbReference type="EMBL" id="CBY00807.1"/>
    </source>
</evidence>
<organism evidence="3">
    <name type="scientific">Leptosphaeria maculans (strain JN3 / isolate v23.1.3 / race Av1-4-5-6-7-8)</name>
    <name type="common">Blackleg fungus</name>
    <name type="synonym">Phoma lingam</name>
    <dbReference type="NCBI Taxonomy" id="985895"/>
    <lineage>
        <taxon>Eukaryota</taxon>
        <taxon>Fungi</taxon>
        <taxon>Dikarya</taxon>
        <taxon>Ascomycota</taxon>
        <taxon>Pezizomycotina</taxon>
        <taxon>Dothideomycetes</taxon>
        <taxon>Pleosporomycetidae</taxon>
        <taxon>Pleosporales</taxon>
        <taxon>Pleosporineae</taxon>
        <taxon>Leptosphaeriaceae</taxon>
        <taxon>Plenodomus</taxon>
        <taxon>Plenodomus lingam/Leptosphaeria maculans species complex</taxon>
    </lineage>
</organism>
<evidence type="ECO:0008006" key="4">
    <source>
        <dbReference type="Google" id="ProtNLM"/>
    </source>
</evidence>
<dbReference type="eggNOG" id="ENOG502RVRB">
    <property type="taxonomic scope" value="Eukaryota"/>
</dbReference>
<sequence>MLFPAFVAAAAAISTVAAQDVTASATDCTTRFGYYPLPTGTAGAAAVPTWYRYITSTHLFSLSSTVHDTVTATPDATTFVNVLTTTSTVTETTTSTEAPVVVPTPAGFINLLAVSTPVVTGSVSRVKREIAGRDSHELSLFKRQTALNHTGGYIVDRTGNATSLNRKFILRVDCRVTVNVNRTSISIVTGLPETVFLAPGTAVSLSTSTIRITQTVTEIQPAETIYQACQDNNIVNSITDRNGNTLIFDRVTYRPAQGFPIENELVVDKTSGRDCCIACQTTANCAGSFFVPSMQQCHLRLTQPPSAAPPALPAPSASAGLFLANGSYPTAYASGSGALLAPSSVVATPLPLSSVSAVALPLQHSNSTCSAGSLSLYLGTIQGQGDFPIEFALEFSNGPCGRLSVWPIPVDEALDNSLEFRGAKMI</sequence>
<gene>
    <name evidence="2" type="ORF">LEMA_P019370.1</name>
</gene>
<dbReference type="HOGENOM" id="CLU_645752_0_0_1"/>
<dbReference type="GeneID" id="13290420"/>
<keyword evidence="3" id="KW-1185">Reference proteome</keyword>
<dbReference type="OrthoDB" id="5428787at2759"/>
<dbReference type="OMA" id="RDSHELS"/>
<dbReference type="Proteomes" id="UP000002668">
    <property type="component" value="Genome"/>
</dbReference>
<name>E5AAW6_LEPMJ</name>
<evidence type="ECO:0000313" key="3">
    <source>
        <dbReference type="Proteomes" id="UP000002668"/>
    </source>
</evidence>
<feature type="chain" id="PRO_5003195127" description="Apple domain-containing protein" evidence="1">
    <location>
        <begin position="19"/>
        <end position="426"/>
    </location>
</feature>
<dbReference type="AlphaFoldDB" id="E5AAW6"/>